<sequence length="222" mass="25602">MPLEKQLEIACAQLADIPELRQGFNAFGESQGGILMRAIVQKCSPGPINNFVTLSSPHQGIYGIPKCTERVPKFLCSMIVSLFSLDVYSRFVQGLLTAAEYWHDPLKEDEYRRASAFLAELNNERNFNIDFKRNLSKVNKFIMIRNTEDEFIVPNYSAHFGFFAEGSVSELENFTSTRVYREDLLGLRTMSMNNQLVFENIPGGHCHLNWTWFEEFTIKYFK</sequence>
<dbReference type="GeneID" id="100906546"/>
<protein>
    <recommendedName>
        <fullName evidence="3">Palmitoyl-protein thioesterase 1</fullName>
        <ecNumber evidence="2">3.1.2.22</ecNumber>
    </recommendedName>
    <alternativeName>
        <fullName evidence="8">Palmitoyl-protein hydrolase 1</fullName>
    </alternativeName>
</protein>
<dbReference type="SUPFAM" id="SSF53474">
    <property type="entry name" value="alpha/beta-Hydrolases"/>
    <property type="match status" value="1"/>
</dbReference>
<name>A0AAJ6QQQ1_9ACAR</name>
<dbReference type="PANTHER" id="PTHR11247">
    <property type="entry name" value="PALMITOYL-PROTEIN THIOESTERASE/DOLICHYLDIPHOSPHATASE 1"/>
    <property type="match status" value="1"/>
</dbReference>
<dbReference type="Gene3D" id="3.40.50.1820">
    <property type="entry name" value="alpha/beta hydrolase"/>
    <property type="match status" value="1"/>
</dbReference>
<dbReference type="PANTHER" id="PTHR11247:SF8">
    <property type="entry name" value="PALMITOYL-PROTEIN THIOESTERASE 1"/>
    <property type="match status" value="1"/>
</dbReference>
<dbReference type="PRINTS" id="PR00414">
    <property type="entry name" value="PPTHIESTRASE"/>
</dbReference>
<dbReference type="GO" id="GO:0008474">
    <property type="term" value="F:palmitoyl-(protein) hydrolase activity"/>
    <property type="evidence" value="ECO:0007669"/>
    <property type="project" value="UniProtKB-EC"/>
</dbReference>
<keyword evidence="7" id="KW-0325">Glycoprotein</keyword>
<evidence type="ECO:0000256" key="1">
    <source>
        <dbReference type="ARBA" id="ARBA00010758"/>
    </source>
</evidence>
<evidence type="ECO:0000256" key="2">
    <source>
        <dbReference type="ARBA" id="ARBA00012423"/>
    </source>
</evidence>
<dbReference type="InterPro" id="IPR002472">
    <property type="entry name" value="Palm_thioest"/>
</dbReference>
<evidence type="ECO:0000256" key="7">
    <source>
        <dbReference type="ARBA" id="ARBA00023180"/>
    </source>
</evidence>
<keyword evidence="9" id="KW-1185">Reference proteome</keyword>
<evidence type="ECO:0000256" key="3">
    <source>
        <dbReference type="ARBA" id="ARBA00014212"/>
    </source>
</evidence>
<keyword evidence="4" id="KW-0732">Signal</keyword>
<dbReference type="KEGG" id="goe:100906546"/>
<dbReference type="RefSeq" id="XP_003740872.1">
    <property type="nucleotide sequence ID" value="XM_003740824.1"/>
</dbReference>
<evidence type="ECO:0000313" key="9">
    <source>
        <dbReference type="Proteomes" id="UP000694867"/>
    </source>
</evidence>
<dbReference type="EC" id="3.1.2.22" evidence="2"/>
<evidence type="ECO:0000313" key="10">
    <source>
        <dbReference type="RefSeq" id="XP_003740872.1"/>
    </source>
</evidence>
<evidence type="ECO:0000256" key="4">
    <source>
        <dbReference type="ARBA" id="ARBA00022729"/>
    </source>
</evidence>
<reference evidence="10" key="1">
    <citation type="submission" date="2025-08" db="UniProtKB">
        <authorList>
            <consortium name="RefSeq"/>
        </authorList>
    </citation>
    <scope>IDENTIFICATION</scope>
</reference>
<dbReference type="GO" id="GO:0005764">
    <property type="term" value="C:lysosome"/>
    <property type="evidence" value="ECO:0007669"/>
    <property type="project" value="TreeGrafter"/>
</dbReference>
<organism evidence="9 10">
    <name type="scientific">Galendromus occidentalis</name>
    <name type="common">western predatory mite</name>
    <dbReference type="NCBI Taxonomy" id="34638"/>
    <lineage>
        <taxon>Eukaryota</taxon>
        <taxon>Metazoa</taxon>
        <taxon>Ecdysozoa</taxon>
        <taxon>Arthropoda</taxon>
        <taxon>Chelicerata</taxon>
        <taxon>Arachnida</taxon>
        <taxon>Acari</taxon>
        <taxon>Parasitiformes</taxon>
        <taxon>Mesostigmata</taxon>
        <taxon>Gamasina</taxon>
        <taxon>Phytoseioidea</taxon>
        <taxon>Phytoseiidae</taxon>
        <taxon>Typhlodrominae</taxon>
        <taxon>Galendromus</taxon>
    </lineage>
</organism>
<evidence type="ECO:0000256" key="8">
    <source>
        <dbReference type="ARBA" id="ARBA00031934"/>
    </source>
</evidence>
<evidence type="ECO:0000256" key="6">
    <source>
        <dbReference type="ARBA" id="ARBA00023157"/>
    </source>
</evidence>
<dbReference type="AlphaFoldDB" id="A0AAJ6QQQ1"/>
<comment type="similarity">
    <text evidence="1">Belongs to the palmitoyl-protein thioesterase family.</text>
</comment>
<dbReference type="Proteomes" id="UP000694867">
    <property type="component" value="Unplaced"/>
</dbReference>
<accession>A0AAJ6QQQ1</accession>
<gene>
    <name evidence="10" type="primary">LOC100906546</name>
</gene>
<dbReference type="InterPro" id="IPR029058">
    <property type="entry name" value="AB_hydrolase_fold"/>
</dbReference>
<dbReference type="Pfam" id="PF02089">
    <property type="entry name" value="Palm_thioest"/>
    <property type="match status" value="1"/>
</dbReference>
<keyword evidence="6" id="KW-1015">Disulfide bond</keyword>
<keyword evidence="5" id="KW-0378">Hydrolase</keyword>
<proteinExistence type="inferred from homology"/>
<evidence type="ECO:0000256" key="5">
    <source>
        <dbReference type="ARBA" id="ARBA00022801"/>
    </source>
</evidence>